<feature type="domain" description="Zinc-ribbon" evidence="1">
    <location>
        <begin position="6"/>
        <end position="97"/>
    </location>
</feature>
<keyword evidence="3" id="KW-1185">Reference proteome</keyword>
<dbReference type="Proteomes" id="UP000593765">
    <property type="component" value="Chromosome"/>
</dbReference>
<dbReference type="InterPro" id="IPR031321">
    <property type="entry name" value="UCP012641"/>
</dbReference>
<dbReference type="KEGG" id="hbs:IPV69_22595"/>
<dbReference type="Pfam" id="PF10005">
    <property type="entry name" value="Zn_ribbon_DZR_6"/>
    <property type="match status" value="1"/>
</dbReference>
<dbReference type="RefSeq" id="WP_206291996.1">
    <property type="nucleotide sequence ID" value="NZ_CP063458.1"/>
</dbReference>
<organism evidence="2 3">
    <name type="scientific">Humisphaera borealis</name>
    <dbReference type="NCBI Taxonomy" id="2807512"/>
    <lineage>
        <taxon>Bacteria</taxon>
        <taxon>Pseudomonadati</taxon>
        <taxon>Planctomycetota</taxon>
        <taxon>Phycisphaerae</taxon>
        <taxon>Tepidisphaerales</taxon>
        <taxon>Tepidisphaeraceae</taxon>
        <taxon>Humisphaera</taxon>
    </lineage>
</organism>
<accession>A0A7M2WTY3</accession>
<dbReference type="Pfam" id="PF15887">
    <property type="entry name" value="Peptidase_Mx"/>
    <property type="match status" value="1"/>
</dbReference>
<gene>
    <name evidence="2" type="ORF">IPV69_22595</name>
</gene>
<reference evidence="2 3" key="1">
    <citation type="submission" date="2020-10" db="EMBL/GenBank/DDBJ databases">
        <title>Wide distribution of Phycisphaera-like planctomycetes from WD2101 soil group in peatlands and genome analysis of the first cultivated representative.</title>
        <authorList>
            <person name="Dedysh S.N."/>
            <person name="Beletsky A.V."/>
            <person name="Ivanova A."/>
            <person name="Kulichevskaya I.S."/>
            <person name="Suzina N.E."/>
            <person name="Philippov D.A."/>
            <person name="Rakitin A.L."/>
            <person name="Mardanov A.V."/>
            <person name="Ravin N.V."/>
        </authorList>
    </citation>
    <scope>NUCLEOTIDE SEQUENCE [LARGE SCALE GENOMIC DNA]</scope>
    <source>
        <strain evidence="2 3">M1803</strain>
    </source>
</reference>
<evidence type="ECO:0000259" key="1">
    <source>
        <dbReference type="Pfam" id="PF10005"/>
    </source>
</evidence>
<dbReference type="PIRSF" id="PIRSF012641">
    <property type="entry name" value="UCP012641"/>
    <property type="match status" value="1"/>
</dbReference>
<proteinExistence type="predicted"/>
<evidence type="ECO:0000313" key="3">
    <source>
        <dbReference type="Proteomes" id="UP000593765"/>
    </source>
</evidence>
<dbReference type="InterPro" id="IPR011201">
    <property type="entry name" value="Zinc-ribbon_6_bact"/>
</dbReference>
<sequence length="348" mass="38880">MERSLCKCGNVLFFESSVCVRCQRDVGWCTTCGKITSLEPHPQGGFTCNTKGCGAHVAKCENYATYDVCNRTIPADKAEVGALCDYCRFNRTIPNLDAPDNKVMWARIEAAKRRVLYGFDRLGLVYGTAEDGVVPPLMFDFKTDGGDGKQYRDVAGGEQVFTGHDNGVITLNLKEADPVLREKSRVEFGEAHRTLVGHFRHEMGHYIWDVMVKGQREPECVALFGDHNAVAYADALNAYYQNGPKADWPTAYVSGYATMHPWEDFAETFANYLDLMATIESARDGKMTSIKDEAKFDDLTAEYVRLGIVLNELNRGIGLIDFLPEVIVEPVKKKMAFVHSLTKLGKKR</sequence>
<protein>
    <submittedName>
        <fullName evidence="2">Putative zinc-binding metallopeptidase</fullName>
    </submittedName>
</protein>
<name>A0A7M2WTY3_9BACT</name>
<dbReference type="AlphaFoldDB" id="A0A7M2WTY3"/>
<evidence type="ECO:0000313" key="2">
    <source>
        <dbReference type="EMBL" id="QOV88985.1"/>
    </source>
</evidence>
<dbReference type="EMBL" id="CP063458">
    <property type="protein sequence ID" value="QOV88985.1"/>
    <property type="molecule type" value="Genomic_DNA"/>
</dbReference>